<name>A0A3D9ZX34_9ACTN</name>
<evidence type="ECO:0000313" key="2">
    <source>
        <dbReference type="EMBL" id="REG01706.1"/>
    </source>
</evidence>
<dbReference type="Pfam" id="PF19054">
    <property type="entry name" value="DUF5753"/>
    <property type="match status" value="1"/>
</dbReference>
<feature type="domain" description="HTH cro/C1-type" evidence="1">
    <location>
        <begin position="20"/>
        <end position="77"/>
    </location>
</feature>
<gene>
    <name evidence="2" type="ORF">DFJ67_7793</name>
</gene>
<dbReference type="RefSeq" id="WP_116074142.1">
    <property type="nucleotide sequence ID" value="NZ_BONB01000021.1"/>
</dbReference>
<dbReference type="PROSITE" id="PS50943">
    <property type="entry name" value="HTH_CROC1"/>
    <property type="match status" value="1"/>
</dbReference>
<dbReference type="SMART" id="SM00530">
    <property type="entry name" value="HTH_XRE"/>
    <property type="match status" value="1"/>
</dbReference>
<dbReference type="Proteomes" id="UP000256913">
    <property type="component" value="Unassembled WGS sequence"/>
</dbReference>
<evidence type="ECO:0000313" key="3">
    <source>
        <dbReference type="Proteomes" id="UP000256913"/>
    </source>
</evidence>
<reference evidence="2 3" key="1">
    <citation type="submission" date="2018-08" db="EMBL/GenBank/DDBJ databases">
        <title>Sequencing the genomes of 1000 actinobacteria strains.</title>
        <authorList>
            <person name="Klenk H.-P."/>
        </authorList>
    </citation>
    <scope>NUCLEOTIDE SEQUENCE [LARGE SCALE GENOMIC DNA]</scope>
    <source>
        <strain evidence="2 3">DSM 44099</strain>
    </source>
</reference>
<evidence type="ECO:0000259" key="1">
    <source>
        <dbReference type="PROSITE" id="PS50943"/>
    </source>
</evidence>
<sequence>MATTARSSPTVRRKELGNRLRRYRDERGLTASEVAQRTNIDPAQLSRLETGGRAPVVPYVRELCLLYQLDKATTDELLAIAVEGRQTDWWQRFKIEGPTANYLSYESAARTISNFEAMVVPGLFQTEAYAKAVIVRVRSDFTADQLAQAVAARLARRRILTDEPDVDVHAILDEGVLHRIVGGPDVMLAQLAKLVEFGELSNVTLQVLSFAAGSHPGMQGTFSVFTFAEHLIPDTAYTEGQLGQNFTDKTDEVIRCQQAFDRLADLAEDPRRTLEIIKKRVSALS</sequence>
<proteinExistence type="predicted"/>
<keyword evidence="3" id="KW-1185">Reference proteome</keyword>
<dbReference type="EMBL" id="QUMQ01000001">
    <property type="protein sequence ID" value="REG01706.1"/>
    <property type="molecule type" value="Genomic_DNA"/>
</dbReference>
<dbReference type="Gene3D" id="1.10.260.40">
    <property type="entry name" value="lambda repressor-like DNA-binding domains"/>
    <property type="match status" value="1"/>
</dbReference>
<dbReference type="OrthoDB" id="3458445at2"/>
<dbReference type="SUPFAM" id="SSF47413">
    <property type="entry name" value="lambda repressor-like DNA-binding domains"/>
    <property type="match status" value="1"/>
</dbReference>
<dbReference type="InterPro" id="IPR001387">
    <property type="entry name" value="Cro/C1-type_HTH"/>
</dbReference>
<dbReference type="CDD" id="cd00093">
    <property type="entry name" value="HTH_XRE"/>
    <property type="match status" value="1"/>
</dbReference>
<protein>
    <submittedName>
        <fullName evidence="2">Helix-turn-helix protein</fullName>
    </submittedName>
</protein>
<accession>A0A3D9ZX34</accession>
<dbReference type="InterPro" id="IPR043917">
    <property type="entry name" value="DUF5753"/>
</dbReference>
<dbReference type="InterPro" id="IPR010982">
    <property type="entry name" value="Lambda_DNA-bd_dom_sf"/>
</dbReference>
<dbReference type="Pfam" id="PF13560">
    <property type="entry name" value="HTH_31"/>
    <property type="match status" value="1"/>
</dbReference>
<dbReference type="AlphaFoldDB" id="A0A3D9ZX34"/>
<dbReference type="GO" id="GO:0003677">
    <property type="term" value="F:DNA binding"/>
    <property type="evidence" value="ECO:0007669"/>
    <property type="project" value="InterPro"/>
</dbReference>
<organism evidence="2 3">
    <name type="scientific">Asanoa ferruginea</name>
    <dbReference type="NCBI Taxonomy" id="53367"/>
    <lineage>
        <taxon>Bacteria</taxon>
        <taxon>Bacillati</taxon>
        <taxon>Actinomycetota</taxon>
        <taxon>Actinomycetes</taxon>
        <taxon>Micromonosporales</taxon>
        <taxon>Micromonosporaceae</taxon>
        <taxon>Asanoa</taxon>
    </lineage>
</organism>
<comment type="caution">
    <text evidence="2">The sequence shown here is derived from an EMBL/GenBank/DDBJ whole genome shotgun (WGS) entry which is preliminary data.</text>
</comment>